<dbReference type="InterPro" id="IPR009439">
    <property type="entry name" value="RCC_reductase"/>
</dbReference>
<dbReference type="AlphaFoldDB" id="A0AAN8V474"/>
<protein>
    <submittedName>
        <fullName evidence="1">Red chlorophyll catabolite reductase</fullName>
    </submittedName>
</protein>
<evidence type="ECO:0000313" key="1">
    <source>
        <dbReference type="EMBL" id="KAK6923036.1"/>
    </source>
</evidence>
<reference evidence="1 2" key="1">
    <citation type="submission" date="2023-12" db="EMBL/GenBank/DDBJ databases">
        <title>A high-quality genome assembly for Dillenia turbinata (Dilleniales).</title>
        <authorList>
            <person name="Chanderbali A."/>
        </authorList>
    </citation>
    <scope>NUCLEOTIDE SEQUENCE [LARGE SCALE GENOMIC DNA]</scope>
    <source>
        <strain evidence="1">LSX21</strain>
        <tissue evidence="1">Leaf</tissue>
    </source>
</reference>
<dbReference type="PANTHER" id="PTHR34685">
    <property type="entry name" value="RED CHLOROPHYLL CATABOLITE REDUCTASE, CHLOROPLASTIC"/>
    <property type="match status" value="1"/>
</dbReference>
<proteinExistence type="predicted"/>
<dbReference type="Gene3D" id="3.40.1500.20">
    <property type="match status" value="2"/>
</dbReference>
<feature type="non-terminal residue" evidence="1">
    <location>
        <position position="276"/>
    </location>
</feature>
<name>A0AAN8V474_9MAGN</name>
<sequence>MEAQEGGRRRFMEFPYVSGPHMDLMVDLVSMVETRLGSHLLPCTLPQDTGSAQASLQISSGDKSSPLILALCLSLSLPLPPSMSLQDSIDFTLGSWLHCELPSGGALNIPRLSAYLRHSTHAPNFLFEIIQSTPTSFVLILDLPPREDLVLHPDYLKNFLRRHPTGQVQAKTLKSSFPSSLYIRSIVSPNAILVRVDTKEGGGERLEEVIERDVHRALREAVGVWLDREVEETERAILKKRYQLIKNQTIEIDLGSSFPRLFGKETASRVLGAIRG</sequence>
<evidence type="ECO:0000313" key="2">
    <source>
        <dbReference type="Proteomes" id="UP001370490"/>
    </source>
</evidence>
<dbReference type="GO" id="GO:0015996">
    <property type="term" value="P:chlorophyll catabolic process"/>
    <property type="evidence" value="ECO:0007669"/>
    <property type="project" value="TreeGrafter"/>
</dbReference>
<dbReference type="Proteomes" id="UP001370490">
    <property type="component" value="Unassembled WGS sequence"/>
</dbReference>
<dbReference type="GO" id="GO:0009507">
    <property type="term" value="C:chloroplast"/>
    <property type="evidence" value="ECO:0007669"/>
    <property type="project" value="TreeGrafter"/>
</dbReference>
<dbReference type="Pfam" id="PF06405">
    <property type="entry name" value="RCC_reductase"/>
    <property type="match status" value="2"/>
</dbReference>
<comment type="caution">
    <text evidence="1">The sequence shown here is derived from an EMBL/GenBank/DDBJ whole genome shotgun (WGS) entry which is preliminary data.</text>
</comment>
<dbReference type="EMBL" id="JBAMMX010000018">
    <property type="protein sequence ID" value="KAK6923036.1"/>
    <property type="molecule type" value="Genomic_DNA"/>
</dbReference>
<gene>
    <name evidence="1" type="ORF">RJ641_011340</name>
</gene>
<accession>A0AAN8V474</accession>
<dbReference type="GO" id="GO:0051743">
    <property type="term" value="F:red chlorophyll catabolite reductase activity"/>
    <property type="evidence" value="ECO:0007669"/>
    <property type="project" value="InterPro"/>
</dbReference>
<organism evidence="1 2">
    <name type="scientific">Dillenia turbinata</name>
    <dbReference type="NCBI Taxonomy" id="194707"/>
    <lineage>
        <taxon>Eukaryota</taxon>
        <taxon>Viridiplantae</taxon>
        <taxon>Streptophyta</taxon>
        <taxon>Embryophyta</taxon>
        <taxon>Tracheophyta</taxon>
        <taxon>Spermatophyta</taxon>
        <taxon>Magnoliopsida</taxon>
        <taxon>eudicotyledons</taxon>
        <taxon>Gunneridae</taxon>
        <taxon>Pentapetalae</taxon>
        <taxon>Dilleniales</taxon>
        <taxon>Dilleniaceae</taxon>
        <taxon>Dillenia</taxon>
    </lineage>
</organism>
<keyword evidence="2" id="KW-1185">Reference proteome</keyword>
<dbReference type="PANTHER" id="PTHR34685:SF2">
    <property type="entry name" value="RED CHLOROPHYLL CATABOLITE REDUCTASE, CHLOROPLASTIC"/>
    <property type="match status" value="1"/>
</dbReference>